<proteinExistence type="predicted"/>
<feature type="region of interest" description="Disordered" evidence="3">
    <location>
        <begin position="620"/>
        <end position="647"/>
    </location>
</feature>
<evidence type="ECO:0000256" key="1">
    <source>
        <dbReference type="ARBA" id="ARBA00004123"/>
    </source>
</evidence>
<feature type="domain" description="Xylanolytic transcriptional activator regulatory" evidence="4">
    <location>
        <begin position="135"/>
        <end position="209"/>
    </location>
</feature>
<keyword evidence="6" id="KW-1185">Reference proteome</keyword>
<dbReference type="InterPro" id="IPR050613">
    <property type="entry name" value="Sec_Metabolite_Reg"/>
</dbReference>
<feature type="region of interest" description="Disordered" evidence="3">
    <location>
        <begin position="531"/>
        <end position="550"/>
    </location>
</feature>
<comment type="caution">
    <text evidence="5">The sequence shown here is derived from an EMBL/GenBank/DDBJ whole genome shotgun (WGS) entry which is preliminary data.</text>
</comment>
<dbReference type="InterPro" id="IPR007219">
    <property type="entry name" value="XnlR_reg_dom"/>
</dbReference>
<dbReference type="CDD" id="cd12148">
    <property type="entry name" value="fungal_TF_MHR"/>
    <property type="match status" value="1"/>
</dbReference>
<evidence type="ECO:0000313" key="5">
    <source>
        <dbReference type="EMBL" id="KAL1303170.1"/>
    </source>
</evidence>
<dbReference type="RefSeq" id="XP_069199445.1">
    <property type="nucleotide sequence ID" value="XM_069346575.1"/>
</dbReference>
<evidence type="ECO:0000313" key="6">
    <source>
        <dbReference type="Proteomes" id="UP001562354"/>
    </source>
</evidence>
<sequence>MLPEKDVCDHLCNLFSVAVYPLMPILHQPDFLAQYRAFWAESINRNWHVTGPGQVVRKDPSFVCLLFSMLFAATIIESSGPDSGEAEDIFSGDLYFATMASLNLTGFPRRATHNSLAAYLFAQLQISREEEFLDSPTFVSTSFRTALSMGLHRDGSAFGCSPVQIETRRKLWWHAIHLDTMVASSSGLPPLFINENISNTGMVSIIEDRAVGATDLTEHEYKIDVRHLVARSRYTLTKSIRGIICKHLECKLDTLRDVEEELSNLDELQKSVWSMISQITDDKGTSMALTLNSQQYGSTQYQDLPLMEQEWTLENQAPTVQIFRLFSATMQHMMLHKAYIMLLYPAMKAQDKSIWGSVRQTAIRHSHAYIRLFALLCTTPQFAYFSWMYPGTYQPLQPLSLILADLIEEPKSDEAETSIGLVDAMFALYQVGEGVTSSGSQPTPNPSSSATTASSRLRSGTQTRRRFLSRAGQEVWSFLVSARRKALLQLGQDPHVLLPVSVDWSSYAAQPTCVCGGSTAPCALTKTVLSLPPPSQSRQPSSDQQNHFDAHNIFPSSSAAASSTRLQLQGQSLDFSSAPFSNLLNNSSNNANTYVSANTIIPQGLFPDLSSLSPWGSSDDIGSAGLGGPSSMASPSSGGGGGASGTEGMAFDWDQWDAVLGGAIGSLV</sequence>
<keyword evidence="2" id="KW-0539">Nucleus</keyword>
<name>A0ABR3PAR6_9PEZI</name>
<comment type="subcellular location">
    <subcellularLocation>
        <location evidence="1">Nucleus</location>
    </subcellularLocation>
</comment>
<dbReference type="EMBL" id="JBFMKM010000010">
    <property type="protein sequence ID" value="KAL1303170.1"/>
    <property type="molecule type" value="Genomic_DNA"/>
</dbReference>
<evidence type="ECO:0000256" key="2">
    <source>
        <dbReference type="ARBA" id="ARBA00023242"/>
    </source>
</evidence>
<feature type="compositionally biased region" description="Low complexity" evidence="3">
    <location>
        <begin position="536"/>
        <end position="545"/>
    </location>
</feature>
<dbReference type="PANTHER" id="PTHR31001:SF40">
    <property type="entry name" value="ZN(II)2CYS6 TRANSCRIPTION FACTOR (EUROFUNG)"/>
    <property type="match status" value="1"/>
</dbReference>
<evidence type="ECO:0000256" key="3">
    <source>
        <dbReference type="SAM" id="MobiDB-lite"/>
    </source>
</evidence>
<dbReference type="Pfam" id="PF04082">
    <property type="entry name" value="Fungal_trans"/>
    <property type="match status" value="1"/>
</dbReference>
<dbReference type="Proteomes" id="UP001562354">
    <property type="component" value="Unassembled WGS sequence"/>
</dbReference>
<gene>
    <name evidence="5" type="ORF">AAFC00_006597</name>
</gene>
<dbReference type="PANTHER" id="PTHR31001">
    <property type="entry name" value="UNCHARACTERIZED TRANSCRIPTIONAL REGULATORY PROTEIN"/>
    <property type="match status" value="1"/>
</dbReference>
<feature type="compositionally biased region" description="Low complexity" evidence="3">
    <location>
        <begin position="447"/>
        <end position="459"/>
    </location>
</feature>
<dbReference type="GeneID" id="95980296"/>
<accession>A0ABR3PAR6</accession>
<reference evidence="5 6" key="1">
    <citation type="submission" date="2024-07" db="EMBL/GenBank/DDBJ databases">
        <title>Draft sequence of the Neodothiora populina.</title>
        <authorList>
            <person name="Drown D.D."/>
            <person name="Schuette U.S."/>
            <person name="Buechlein A.B."/>
            <person name="Rusch D.R."/>
            <person name="Winton L.W."/>
            <person name="Adams G.A."/>
        </authorList>
    </citation>
    <scope>NUCLEOTIDE SEQUENCE [LARGE SCALE GENOMIC DNA]</scope>
    <source>
        <strain evidence="5 6">CPC 39397</strain>
    </source>
</reference>
<feature type="region of interest" description="Disordered" evidence="3">
    <location>
        <begin position="435"/>
        <end position="464"/>
    </location>
</feature>
<protein>
    <recommendedName>
        <fullName evidence="4">Xylanolytic transcriptional activator regulatory domain-containing protein</fullName>
    </recommendedName>
</protein>
<organism evidence="5 6">
    <name type="scientific">Neodothiora populina</name>
    <dbReference type="NCBI Taxonomy" id="2781224"/>
    <lineage>
        <taxon>Eukaryota</taxon>
        <taxon>Fungi</taxon>
        <taxon>Dikarya</taxon>
        <taxon>Ascomycota</taxon>
        <taxon>Pezizomycotina</taxon>
        <taxon>Dothideomycetes</taxon>
        <taxon>Dothideomycetidae</taxon>
        <taxon>Dothideales</taxon>
        <taxon>Dothioraceae</taxon>
        <taxon>Neodothiora</taxon>
    </lineage>
</organism>
<evidence type="ECO:0000259" key="4">
    <source>
        <dbReference type="SMART" id="SM00906"/>
    </source>
</evidence>
<dbReference type="SMART" id="SM00906">
    <property type="entry name" value="Fungal_trans"/>
    <property type="match status" value="1"/>
</dbReference>